<organism evidence="2 3">
    <name type="scientific">Patella caerulea</name>
    <name type="common">Rayed Mediterranean limpet</name>
    <dbReference type="NCBI Taxonomy" id="87958"/>
    <lineage>
        <taxon>Eukaryota</taxon>
        <taxon>Metazoa</taxon>
        <taxon>Spiralia</taxon>
        <taxon>Lophotrochozoa</taxon>
        <taxon>Mollusca</taxon>
        <taxon>Gastropoda</taxon>
        <taxon>Patellogastropoda</taxon>
        <taxon>Patelloidea</taxon>
        <taxon>Patellidae</taxon>
        <taxon>Patella</taxon>
    </lineage>
</organism>
<dbReference type="AlphaFoldDB" id="A0AAN8J9C5"/>
<protein>
    <submittedName>
        <fullName evidence="2">Uncharacterized protein</fullName>
    </submittedName>
</protein>
<dbReference type="Proteomes" id="UP001347796">
    <property type="component" value="Unassembled WGS sequence"/>
</dbReference>
<feature type="region of interest" description="Disordered" evidence="1">
    <location>
        <begin position="415"/>
        <end position="462"/>
    </location>
</feature>
<reference evidence="2 3" key="1">
    <citation type="submission" date="2024-01" db="EMBL/GenBank/DDBJ databases">
        <title>The genome of the rayed Mediterranean limpet Patella caerulea (Linnaeus, 1758).</title>
        <authorList>
            <person name="Anh-Thu Weber A."/>
            <person name="Halstead-Nussloch G."/>
        </authorList>
    </citation>
    <scope>NUCLEOTIDE SEQUENCE [LARGE SCALE GENOMIC DNA]</scope>
    <source>
        <strain evidence="2">AATW-2023a</strain>
        <tissue evidence="2">Whole specimen</tissue>
    </source>
</reference>
<feature type="compositionally biased region" description="Basic and acidic residues" evidence="1">
    <location>
        <begin position="232"/>
        <end position="242"/>
    </location>
</feature>
<comment type="caution">
    <text evidence="2">The sequence shown here is derived from an EMBL/GenBank/DDBJ whole genome shotgun (WGS) entry which is preliminary data.</text>
</comment>
<evidence type="ECO:0000313" key="3">
    <source>
        <dbReference type="Proteomes" id="UP001347796"/>
    </source>
</evidence>
<name>A0AAN8J9C5_PATCE</name>
<feature type="region of interest" description="Disordered" evidence="1">
    <location>
        <begin position="259"/>
        <end position="278"/>
    </location>
</feature>
<dbReference type="EMBL" id="JAZGQO010000011">
    <property type="protein sequence ID" value="KAK6172972.1"/>
    <property type="molecule type" value="Genomic_DNA"/>
</dbReference>
<evidence type="ECO:0000313" key="2">
    <source>
        <dbReference type="EMBL" id="KAK6172972.1"/>
    </source>
</evidence>
<evidence type="ECO:0000256" key="1">
    <source>
        <dbReference type="SAM" id="MobiDB-lite"/>
    </source>
</evidence>
<gene>
    <name evidence="2" type="ORF">SNE40_016518</name>
</gene>
<proteinExistence type="predicted"/>
<keyword evidence="3" id="KW-1185">Reference proteome</keyword>
<sequence length="633" mass="73745">MPETRNPSVIPSHTMTTLPPIFVKSKIKKDYKKPPKIPVAMNKRTTYKPYTMMCGDDIVELKRMEQAELADRTRSRNRMEDDRCWRNVNLSYRDHLYTMGSIRQEQSLVYQLMCKVQKDKRRIQRQTHRRREKEFQEKMQWQRIKNMCHFVVLKFRENVQRKKEQRLKQEGLNIRQIEASKRSPVKSSTKQDIYQSKITAPVKNRHDEEPPSRLEMVSEVGVEGEDCQSSTKVKENNGRDSTLDTNPKDVPVSDISFKTKSKTEADMDSKKPGQNIVHSKNFSTIGDKIQPVWVDEELRNLAKDDNNINVNAVNLKTTDSDEQVLCQHASNSDIQTRAIQVRKGRPSKPLTRIIQNSQENQISEPLQKDVQQMNQMKFDKKSTTKESGVHRELTDCSSVVSLIKARAPLNPVKVRRRGTTRPPTTYLTSNLGQSVQSNEAHPEKQPSNSKNEELCQAANQKHKEEKESLVVLMKRRARHRAKKDLEALNKESFVKYERTKSGLLKAYPGTRETFVPPSSKNLYNRHKLLRQEREAILMQRFKLAKFYESITDMRETTVAHEKPTEKVEAKVKELPALDAKPSQMTNSIFNVTQPEQVRLDNDNTSRYVRVYDRDLKEDDDYNLSNRRMSSWKT</sequence>
<feature type="compositionally biased region" description="Basic and acidic residues" evidence="1">
    <location>
        <begin position="261"/>
        <end position="271"/>
    </location>
</feature>
<feature type="region of interest" description="Disordered" evidence="1">
    <location>
        <begin position="221"/>
        <end position="253"/>
    </location>
</feature>
<accession>A0AAN8J9C5</accession>
<feature type="compositionally biased region" description="Polar residues" evidence="1">
    <location>
        <begin position="426"/>
        <end position="449"/>
    </location>
</feature>